<keyword evidence="2" id="KW-1185">Reference proteome</keyword>
<gene>
    <name evidence="1" type="ORF">LWI28_021990</name>
</gene>
<evidence type="ECO:0000313" key="1">
    <source>
        <dbReference type="EMBL" id="KAI9196213.1"/>
    </source>
</evidence>
<name>A0AAD5P2T8_ACENE</name>
<organism evidence="1 2">
    <name type="scientific">Acer negundo</name>
    <name type="common">Box elder</name>
    <dbReference type="NCBI Taxonomy" id="4023"/>
    <lineage>
        <taxon>Eukaryota</taxon>
        <taxon>Viridiplantae</taxon>
        <taxon>Streptophyta</taxon>
        <taxon>Embryophyta</taxon>
        <taxon>Tracheophyta</taxon>
        <taxon>Spermatophyta</taxon>
        <taxon>Magnoliopsida</taxon>
        <taxon>eudicotyledons</taxon>
        <taxon>Gunneridae</taxon>
        <taxon>Pentapetalae</taxon>
        <taxon>rosids</taxon>
        <taxon>malvids</taxon>
        <taxon>Sapindales</taxon>
        <taxon>Sapindaceae</taxon>
        <taxon>Hippocastanoideae</taxon>
        <taxon>Acereae</taxon>
        <taxon>Acer</taxon>
    </lineage>
</organism>
<accession>A0AAD5P2T8</accession>
<reference evidence="1" key="2">
    <citation type="submission" date="2023-02" db="EMBL/GenBank/DDBJ databases">
        <authorList>
            <person name="Swenson N.G."/>
            <person name="Wegrzyn J.L."/>
            <person name="Mcevoy S.L."/>
        </authorList>
    </citation>
    <scope>NUCLEOTIDE SEQUENCE</scope>
    <source>
        <strain evidence="1">91603</strain>
        <tissue evidence="1">Leaf</tissue>
    </source>
</reference>
<dbReference type="EMBL" id="JAJSOW010000003">
    <property type="protein sequence ID" value="KAI9196213.1"/>
    <property type="molecule type" value="Genomic_DNA"/>
</dbReference>
<dbReference type="Proteomes" id="UP001064489">
    <property type="component" value="Chromosome 1"/>
</dbReference>
<sequence length="85" mass="9232">MDNSTMAPGLLPIVGVSWVPVDLINSLTIFADDLPDRIPAQVGDLPYQRQPLHYSLLPATGDCSDDGDEAWRWSDDGPSTVGLYC</sequence>
<comment type="caution">
    <text evidence="1">The sequence shown here is derived from an EMBL/GenBank/DDBJ whole genome shotgun (WGS) entry which is preliminary data.</text>
</comment>
<evidence type="ECO:0000313" key="2">
    <source>
        <dbReference type="Proteomes" id="UP001064489"/>
    </source>
</evidence>
<proteinExistence type="predicted"/>
<reference evidence="1" key="1">
    <citation type="journal article" date="2022" name="Plant J.">
        <title>Strategies of tolerance reflected in two North American maple genomes.</title>
        <authorList>
            <person name="McEvoy S.L."/>
            <person name="Sezen U.U."/>
            <person name="Trouern-Trend A."/>
            <person name="McMahon S.M."/>
            <person name="Schaberg P.G."/>
            <person name="Yang J."/>
            <person name="Wegrzyn J.L."/>
            <person name="Swenson N.G."/>
        </authorList>
    </citation>
    <scope>NUCLEOTIDE SEQUENCE</scope>
    <source>
        <strain evidence="1">91603</strain>
    </source>
</reference>
<protein>
    <submittedName>
        <fullName evidence="1">Uncharacterized protein</fullName>
    </submittedName>
</protein>
<dbReference type="AlphaFoldDB" id="A0AAD5P2T8"/>